<organism evidence="1 2">
    <name type="scientific">Guptibacillus hwajinpoensis</name>
    <dbReference type="NCBI Taxonomy" id="208199"/>
    <lineage>
        <taxon>Bacteria</taxon>
        <taxon>Bacillati</taxon>
        <taxon>Bacillota</taxon>
        <taxon>Bacilli</taxon>
        <taxon>Bacillales</taxon>
        <taxon>Guptibacillaceae</taxon>
        <taxon>Guptibacillus</taxon>
    </lineage>
</organism>
<dbReference type="EMBL" id="LELK01000004">
    <property type="protein sequence ID" value="KMM36555.1"/>
    <property type="molecule type" value="Genomic_DNA"/>
</dbReference>
<dbReference type="Proteomes" id="UP000035996">
    <property type="component" value="Unassembled WGS sequence"/>
</dbReference>
<dbReference type="AlphaFoldDB" id="A0A0J6CTY7"/>
<protein>
    <submittedName>
        <fullName evidence="1">Uncharacterized protein</fullName>
    </submittedName>
</protein>
<accession>A0A0J6CTY7</accession>
<keyword evidence="2" id="KW-1185">Reference proteome</keyword>
<sequence>MAGAELLGAQEHRACGVSPVPLVPQESSILPLQSAKCGSLLQNLLKKQPFSRKESIIKKDLRRRSKVFQSSIKD</sequence>
<evidence type="ECO:0000313" key="2">
    <source>
        <dbReference type="Proteomes" id="UP000035996"/>
    </source>
</evidence>
<name>A0A0J6CTY7_9BACL</name>
<reference evidence="1" key="1">
    <citation type="submission" date="2015-06" db="EMBL/GenBank/DDBJ databases">
        <authorList>
            <person name="Liu B."/>
            <person name="Wang J."/>
            <person name="Zhu Y."/>
            <person name="Liu G."/>
            <person name="Chen Q."/>
            <person name="Zheng C."/>
            <person name="Che J."/>
            <person name="Ge C."/>
            <person name="Shi H."/>
            <person name="Pan Z."/>
            <person name="Liu X."/>
        </authorList>
    </citation>
    <scope>NUCLEOTIDE SEQUENCE [LARGE SCALE GENOMIC DNA]</scope>
    <source>
        <strain evidence="1">DSM 16346</strain>
    </source>
</reference>
<evidence type="ECO:0000313" key="1">
    <source>
        <dbReference type="EMBL" id="KMM36555.1"/>
    </source>
</evidence>
<comment type="caution">
    <text evidence="1">The sequence shown here is derived from an EMBL/GenBank/DDBJ whole genome shotgun (WGS) entry which is preliminary data.</text>
</comment>
<proteinExistence type="predicted"/>
<gene>
    <name evidence="1" type="ORF">AB986_11325</name>
</gene>